<dbReference type="GO" id="GO:0016887">
    <property type="term" value="F:ATP hydrolysis activity"/>
    <property type="evidence" value="ECO:0007669"/>
    <property type="project" value="InterPro"/>
</dbReference>
<dbReference type="eggNOG" id="COG3593">
    <property type="taxonomic scope" value="Bacteria"/>
</dbReference>
<dbReference type="InterPro" id="IPR003959">
    <property type="entry name" value="ATPase_AAA_core"/>
</dbReference>
<dbReference type="STRING" id="593907.Celgi_2863"/>
<organism evidence="4 5">
    <name type="scientific">Cellulomonas gilvus (strain ATCC 13127 / NRRL B-14078)</name>
    <name type="common">Cellvibrio gilvus</name>
    <dbReference type="NCBI Taxonomy" id="593907"/>
    <lineage>
        <taxon>Bacteria</taxon>
        <taxon>Bacillati</taxon>
        <taxon>Actinomycetota</taxon>
        <taxon>Actinomycetes</taxon>
        <taxon>Micrococcales</taxon>
        <taxon>Cellulomonadaceae</taxon>
        <taxon>Cellulomonas</taxon>
    </lineage>
</organism>
<sequence length="588" mass="63488">MTVETPPPPVALTEDQVFSGGAASGYLQIAKWKTPVTYFVGRNGSGKSRTARAVADTTGGRLLSTDRLTGLMSFNDYGWGSVPSAYKGVPLGEPQRQHIQQVSRSAGSATDDLYALREQPEVALRVAAFVRRALGRAIDLRESAGFLDPYVRVGDAEYSLLRDEGHGLRELVVLLSAAYRRDWTLLVVDEPELHLHPSMVRLWLTELNRECRDSGRRALIVTHEPSVIRPTSHEDLGSVYYFQQGRPPLAMSEAVLPVQAQRVTASLVRYPTLVSQLAFAPRPVLVEGAHDIAALTTALKRGQAPEVAAQTEIVECGGSGGVALWFEICGKLGIDVRGIVDLDALLDSEVQRVMDARPEVTARYETELAAEPARTSTVLRPLLQGADKADIPADGRSRSRWLTTAMGGSAGHSARRDKLLEIWRDAGLWAHPQGTLEDVLGIRDKGAEPARSAASSPGVIDAVSAWCAYDLDPAGDVEVLLNVAVERVAHALMEAMRTSPGQVFFAPVGQSAVGDSRLVQVRHQGGDTYRITVRAPAQFEGYWLDFSRETPSTKLVLRPPSAGPKEAVAATDEADGSGAQPQSNSPGW</sequence>
<feature type="domain" description="ATPase AAA-type core" evidence="2">
    <location>
        <begin position="161"/>
        <end position="228"/>
    </location>
</feature>
<evidence type="ECO:0000259" key="3">
    <source>
        <dbReference type="Pfam" id="PF20469"/>
    </source>
</evidence>
<name>F8A5R6_CELGA</name>
<dbReference type="PANTHER" id="PTHR43581">
    <property type="entry name" value="ATP/GTP PHOSPHATASE"/>
    <property type="match status" value="1"/>
</dbReference>
<dbReference type="Proteomes" id="UP000000485">
    <property type="component" value="Chromosome"/>
</dbReference>
<evidence type="ECO:0000259" key="2">
    <source>
        <dbReference type="Pfam" id="PF13304"/>
    </source>
</evidence>
<feature type="compositionally biased region" description="Polar residues" evidence="1">
    <location>
        <begin position="579"/>
        <end position="588"/>
    </location>
</feature>
<dbReference type="GO" id="GO:0005524">
    <property type="term" value="F:ATP binding"/>
    <property type="evidence" value="ECO:0007669"/>
    <property type="project" value="InterPro"/>
</dbReference>
<dbReference type="HOGENOM" id="CLU_466048_0_0_11"/>
<dbReference type="InterPro" id="IPR027417">
    <property type="entry name" value="P-loop_NTPase"/>
</dbReference>
<protein>
    <submittedName>
        <fullName evidence="4">Uncharacterized protein</fullName>
    </submittedName>
</protein>
<dbReference type="Pfam" id="PF20469">
    <property type="entry name" value="OLD-like_TOPRIM"/>
    <property type="match status" value="1"/>
</dbReference>
<dbReference type="Pfam" id="PF13304">
    <property type="entry name" value="AAA_21"/>
    <property type="match status" value="1"/>
</dbReference>
<proteinExistence type="predicted"/>
<dbReference type="RefSeq" id="WP_013884873.1">
    <property type="nucleotide sequence ID" value="NC_015671.1"/>
</dbReference>
<keyword evidence="5" id="KW-1185">Reference proteome</keyword>
<dbReference type="KEGG" id="cga:Celgi_2863"/>
<evidence type="ECO:0000256" key="1">
    <source>
        <dbReference type="SAM" id="MobiDB-lite"/>
    </source>
</evidence>
<feature type="region of interest" description="Disordered" evidence="1">
    <location>
        <begin position="554"/>
        <end position="588"/>
    </location>
</feature>
<dbReference type="AlphaFoldDB" id="F8A5R6"/>
<dbReference type="InterPro" id="IPR051396">
    <property type="entry name" value="Bact_Antivir_Def_Nuclease"/>
</dbReference>
<dbReference type="PANTHER" id="PTHR43581:SF2">
    <property type="entry name" value="EXCINUCLEASE ATPASE SUBUNIT"/>
    <property type="match status" value="1"/>
</dbReference>
<dbReference type="InterPro" id="IPR034139">
    <property type="entry name" value="TOPRIM_OLD"/>
</dbReference>
<evidence type="ECO:0000313" key="5">
    <source>
        <dbReference type="Proteomes" id="UP000000485"/>
    </source>
</evidence>
<gene>
    <name evidence="4" type="ordered locus">Celgi_2863</name>
</gene>
<accession>F8A5R6</accession>
<feature type="domain" description="OLD protein-like TOPRIM" evidence="3">
    <location>
        <begin position="279"/>
        <end position="343"/>
    </location>
</feature>
<evidence type="ECO:0000313" key="4">
    <source>
        <dbReference type="EMBL" id="AEI13356.1"/>
    </source>
</evidence>
<dbReference type="EMBL" id="CP002665">
    <property type="protein sequence ID" value="AEI13356.1"/>
    <property type="molecule type" value="Genomic_DNA"/>
</dbReference>
<reference evidence="5" key="1">
    <citation type="submission" date="2011-04" db="EMBL/GenBank/DDBJ databases">
        <title>Complete sequence of Cellvibrio gilvus ATCC 13127.</title>
        <authorList>
            <person name="Lucas S."/>
            <person name="Han J."/>
            <person name="Lapidus A."/>
            <person name="Cheng J.-F."/>
            <person name="Goodwin L."/>
            <person name="Pitluck S."/>
            <person name="Peters L."/>
            <person name="Munk A."/>
            <person name="Detter J.C."/>
            <person name="Han C."/>
            <person name="Tapia R."/>
            <person name="Land M."/>
            <person name="Hauser L."/>
            <person name="Kyrpides N."/>
            <person name="Ivanova N."/>
            <person name="Ovchinnikova G."/>
            <person name="Pagani I."/>
            <person name="Mead D."/>
            <person name="Brumm P."/>
            <person name="Woyke T."/>
        </authorList>
    </citation>
    <scope>NUCLEOTIDE SEQUENCE [LARGE SCALE GENOMIC DNA]</scope>
    <source>
        <strain evidence="5">ATCC 13127 / NRRL B-14078</strain>
    </source>
</reference>
<dbReference type="Gene3D" id="3.40.50.300">
    <property type="entry name" value="P-loop containing nucleotide triphosphate hydrolases"/>
    <property type="match status" value="1"/>
</dbReference>
<dbReference type="SUPFAM" id="SSF52540">
    <property type="entry name" value="P-loop containing nucleoside triphosphate hydrolases"/>
    <property type="match status" value="1"/>
</dbReference>